<evidence type="ECO:0008006" key="2">
    <source>
        <dbReference type="Google" id="ProtNLM"/>
    </source>
</evidence>
<dbReference type="SUPFAM" id="SSF53756">
    <property type="entry name" value="UDP-Glycosyltransferase/glycogen phosphorylase"/>
    <property type="match status" value="1"/>
</dbReference>
<proteinExistence type="predicted"/>
<organism evidence="1">
    <name type="scientific">marine sediment metagenome</name>
    <dbReference type="NCBI Taxonomy" id="412755"/>
    <lineage>
        <taxon>unclassified sequences</taxon>
        <taxon>metagenomes</taxon>
        <taxon>ecological metagenomes</taxon>
    </lineage>
</organism>
<evidence type="ECO:0000313" key="1">
    <source>
        <dbReference type="EMBL" id="KKM83972.1"/>
    </source>
</evidence>
<gene>
    <name evidence="1" type="ORF">LCGC14_1303930</name>
</gene>
<reference evidence="1" key="1">
    <citation type="journal article" date="2015" name="Nature">
        <title>Complex archaea that bridge the gap between prokaryotes and eukaryotes.</title>
        <authorList>
            <person name="Spang A."/>
            <person name="Saw J.H."/>
            <person name="Jorgensen S.L."/>
            <person name="Zaremba-Niedzwiedzka K."/>
            <person name="Martijn J."/>
            <person name="Lind A.E."/>
            <person name="van Eijk R."/>
            <person name="Schleper C."/>
            <person name="Guy L."/>
            <person name="Ettema T.J."/>
        </authorList>
    </citation>
    <scope>NUCLEOTIDE SEQUENCE</scope>
</reference>
<protein>
    <recommendedName>
        <fullName evidence="2">Glycosyltransferase family 1 protein</fullName>
    </recommendedName>
</protein>
<sequence>MNVLHMARTFVAGVPIRLTNFLNKYGSNKIHAKCIIKKPRDLYFSDNNDIIWDQGNFEIIKTLINWADIIHIHNSPPFKQEKKEEWESIKGKSIILHFHSEPNSCFGFHENITVNHNIKLSAMLCIAQYQAVHLELPKTIVRNVVDIDDPLLQPIYIKHEKPLVTYSPTNTSDLEQIKKRGCGEWAYKSYTEIMKLFNFYGDQHKVIDYKVITGTAYEEHLRQRQDANIHIDEFNSGSYHLSSLEGLSQGKVVIAGIKPWMKEFLVEFLHCITLPWFVMNNDSFIEDFSRLLGQKDLLLEYQKQSRTWMEEFWSPELVLKDYMEVYNKL</sequence>
<dbReference type="AlphaFoldDB" id="A0A0F9NRT2"/>
<accession>A0A0F9NRT2</accession>
<dbReference type="EMBL" id="LAZR01007634">
    <property type="protein sequence ID" value="KKM83972.1"/>
    <property type="molecule type" value="Genomic_DNA"/>
</dbReference>
<name>A0A0F9NRT2_9ZZZZ</name>
<comment type="caution">
    <text evidence="1">The sequence shown here is derived from an EMBL/GenBank/DDBJ whole genome shotgun (WGS) entry which is preliminary data.</text>
</comment>